<dbReference type="CDD" id="cd00776">
    <property type="entry name" value="AsxRS_core"/>
    <property type="match status" value="1"/>
</dbReference>
<dbReference type="CDD" id="cd04318">
    <property type="entry name" value="EcAsnRS_like_N"/>
    <property type="match status" value="1"/>
</dbReference>
<dbReference type="Gene3D" id="3.30.930.10">
    <property type="entry name" value="Bira Bifunctional Protein, Domain 2"/>
    <property type="match status" value="1"/>
</dbReference>
<dbReference type="InterPro" id="IPR012340">
    <property type="entry name" value="NA-bd_OB-fold"/>
</dbReference>
<accession>A0A421NXG0</accession>
<evidence type="ECO:0000256" key="3">
    <source>
        <dbReference type="ARBA" id="ARBA00022490"/>
    </source>
</evidence>
<dbReference type="GO" id="GO:0005524">
    <property type="term" value="F:ATP binding"/>
    <property type="evidence" value="ECO:0007669"/>
    <property type="project" value="UniProtKB-UniRule"/>
</dbReference>
<evidence type="ECO:0000256" key="8">
    <source>
        <dbReference type="ARBA" id="ARBA00023146"/>
    </source>
</evidence>
<evidence type="ECO:0000313" key="12">
    <source>
        <dbReference type="Proteomes" id="UP000283896"/>
    </source>
</evidence>
<name>A0A421NXG0_9MOLU</name>
<dbReference type="OrthoDB" id="9801152at2"/>
<dbReference type="InterPro" id="IPR004522">
    <property type="entry name" value="Asn-tRNA-ligase"/>
</dbReference>
<dbReference type="Pfam" id="PF01336">
    <property type="entry name" value="tRNA_anti-codon"/>
    <property type="match status" value="1"/>
</dbReference>
<evidence type="ECO:0000313" key="11">
    <source>
        <dbReference type="EMBL" id="RMI88719.1"/>
    </source>
</evidence>
<dbReference type="InterPro" id="IPR004364">
    <property type="entry name" value="Aa-tRNA-synt_II"/>
</dbReference>
<dbReference type="Proteomes" id="UP000283896">
    <property type="component" value="Unassembled WGS sequence"/>
</dbReference>
<dbReference type="EMBL" id="MPBG01000004">
    <property type="protein sequence ID" value="RMI88719.1"/>
    <property type="molecule type" value="Genomic_DNA"/>
</dbReference>
<dbReference type="FunFam" id="3.30.930.10:FF:000016">
    <property type="entry name" value="Asparagine--tRNA ligase"/>
    <property type="match status" value="1"/>
</dbReference>
<evidence type="ECO:0000256" key="7">
    <source>
        <dbReference type="ARBA" id="ARBA00022917"/>
    </source>
</evidence>
<comment type="caution">
    <text evidence="11">The sequence shown here is derived from an EMBL/GenBank/DDBJ whole genome shotgun (WGS) entry which is preliminary data.</text>
</comment>
<dbReference type="InterPro" id="IPR006195">
    <property type="entry name" value="aa-tRNA-synth_II"/>
</dbReference>
<dbReference type="Pfam" id="PF00152">
    <property type="entry name" value="tRNA-synt_2"/>
    <property type="match status" value="1"/>
</dbReference>
<dbReference type="EC" id="6.1.1.22" evidence="9"/>
<dbReference type="InterPro" id="IPR004365">
    <property type="entry name" value="NA-bd_OB_tRNA"/>
</dbReference>
<organism evidence="11 12">
    <name type="scientific">Candidatus Phytoplasma solani</name>
    <dbReference type="NCBI Taxonomy" id="69896"/>
    <lineage>
        <taxon>Bacteria</taxon>
        <taxon>Bacillati</taxon>
        <taxon>Mycoplasmatota</taxon>
        <taxon>Mollicutes</taxon>
        <taxon>Acholeplasmatales</taxon>
        <taxon>Acholeplasmataceae</taxon>
        <taxon>Candidatus Phytoplasma</taxon>
        <taxon>16SrXII (Stolbur group)</taxon>
    </lineage>
</organism>
<dbReference type="HAMAP" id="MF_00534">
    <property type="entry name" value="Asn_tRNA_synth"/>
    <property type="match status" value="1"/>
</dbReference>
<dbReference type="PRINTS" id="PR01042">
    <property type="entry name" value="TRNASYNTHASP"/>
</dbReference>
<keyword evidence="8 9" id="KW-0030">Aminoacyl-tRNA synthetase</keyword>
<evidence type="ECO:0000256" key="2">
    <source>
        <dbReference type="ARBA" id="ARBA00011738"/>
    </source>
</evidence>
<keyword evidence="12" id="KW-1185">Reference proteome</keyword>
<keyword evidence="5 9" id="KW-0547">Nucleotide-binding</keyword>
<dbReference type="InterPro" id="IPR045864">
    <property type="entry name" value="aa-tRNA-synth_II/BPL/LPL"/>
</dbReference>
<reference evidence="12" key="1">
    <citation type="submission" date="2016-11" db="EMBL/GenBank/DDBJ databases">
        <title>Genome sequence of Candidatus Phytoplasma solani strain SA-1.</title>
        <authorList>
            <person name="Haryono M."/>
            <person name="Samarzija I."/>
            <person name="Seruga Music M."/>
            <person name="Hogenhout S."/>
            <person name="Kuo C.-H."/>
        </authorList>
    </citation>
    <scope>NUCLEOTIDE SEQUENCE [LARGE SCALE GENOMIC DNA]</scope>
    <source>
        <strain evidence="12">SA-1</strain>
    </source>
</reference>
<comment type="similarity">
    <text evidence="1 9">Belongs to the class-II aminoacyl-tRNA synthetase family.</text>
</comment>
<evidence type="ECO:0000256" key="5">
    <source>
        <dbReference type="ARBA" id="ARBA00022741"/>
    </source>
</evidence>
<comment type="subcellular location">
    <subcellularLocation>
        <location evidence="9">Cytoplasm</location>
    </subcellularLocation>
</comment>
<dbReference type="GO" id="GO:0003676">
    <property type="term" value="F:nucleic acid binding"/>
    <property type="evidence" value="ECO:0007669"/>
    <property type="project" value="InterPro"/>
</dbReference>
<dbReference type="AlphaFoldDB" id="A0A421NXG0"/>
<evidence type="ECO:0000256" key="1">
    <source>
        <dbReference type="ARBA" id="ARBA00008226"/>
    </source>
</evidence>
<dbReference type="STRING" id="69896.S284_02120"/>
<dbReference type="RefSeq" id="WP_122225449.1">
    <property type="nucleotide sequence ID" value="NZ_CP103786.1"/>
</dbReference>
<dbReference type="PANTHER" id="PTHR22594">
    <property type="entry name" value="ASPARTYL/LYSYL-TRNA SYNTHETASE"/>
    <property type="match status" value="1"/>
</dbReference>
<dbReference type="GO" id="GO:0004816">
    <property type="term" value="F:asparagine-tRNA ligase activity"/>
    <property type="evidence" value="ECO:0007669"/>
    <property type="project" value="UniProtKB-UniRule"/>
</dbReference>
<evidence type="ECO:0000256" key="9">
    <source>
        <dbReference type="HAMAP-Rule" id="MF_00534"/>
    </source>
</evidence>
<keyword evidence="3 9" id="KW-0963">Cytoplasm</keyword>
<keyword evidence="4 9" id="KW-0436">Ligase</keyword>
<keyword evidence="6 9" id="KW-0067">ATP-binding</keyword>
<dbReference type="NCBIfam" id="TIGR00457">
    <property type="entry name" value="asnS"/>
    <property type="match status" value="1"/>
</dbReference>
<dbReference type="GO" id="GO:0006421">
    <property type="term" value="P:asparaginyl-tRNA aminoacylation"/>
    <property type="evidence" value="ECO:0007669"/>
    <property type="project" value="UniProtKB-UniRule"/>
</dbReference>
<dbReference type="SUPFAM" id="SSF50249">
    <property type="entry name" value="Nucleic acid-binding proteins"/>
    <property type="match status" value="1"/>
</dbReference>
<gene>
    <name evidence="11" type="primary">asnC</name>
    <name evidence="9" type="synonym">asnS</name>
    <name evidence="11" type="ORF">PSSA1_v1c3150</name>
</gene>
<dbReference type="PANTHER" id="PTHR22594:SF34">
    <property type="entry name" value="ASPARAGINE--TRNA LIGASE, MITOCHONDRIAL-RELATED"/>
    <property type="match status" value="1"/>
</dbReference>
<dbReference type="Gene3D" id="2.40.50.140">
    <property type="entry name" value="Nucleic acid-binding proteins"/>
    <property type="match status" value="1"/>
</dbReference>
<comment type="catalytic activity">
    <reaction evidence="9">
        <text>tRNA(Asn) + L-asparagine + ATP = L-asparaginyl-tRNA(Asn) + AMP + diphosphate + H(+)</text>
        <dbReference type="Rhea" id="RHEA:11180"/>
        <dbReference type="Rhea" id="RHEA-COMP:9659"/>
        <dbReference type="Rhea" id="RHEA-COMP:9674"/>
        <dbReference type="ChEBI" id="CHEBI:15378"/>
        <dbReference type="ChEBI" id="CHEBI:30616"/>
        <dbReference type="ChEBI" id="CHEBI:33019"/>
        <dbReference type="ChEBI" id="CHEBI:58048"/>
        <dbReference type="ChEBI" id="CHEBI:78442"/>
        <dbReference type="ChEBI" id="CHEBI:78515"/>
        <dbReference type="ChEBI" id="CHEBI:456215"/>
        <dbReference type="EC" id="6.1.1.22"/>
    </reaction>
</comment>
<evidence type="ECO:0000259" key="10">
    <source>
        <dbReference type="PROSITE" id="PS50862"/>
    </source>
</evidence>
<dbReference type="InterPro" id="IPR002312">
    <property type="entry name" value="Asp/Asn-tRNA-synth_IIb"/>
</dbReference>
<evidence type="ECO:0000256" key="6">
    <source>
        <dbReference type="ARBA" id="ARBA00022840"/>
    </source>
</evidence>
<protein>
    <recommendedName>
        <fullName evidence="9">Asparagine--tRNA ligase</fullName>
        <ecNumber evidence="9">6.1.1.22</ecNumber>
    </recommendedName>
    <alternativeName>
        <fullName evidence="9">Asparaginyl-tRNA synthetase</fullName>
        <shortName evidence="9">AsnRS</shortName>
    </alternativeName>
</protein>
<evidence type="ECO:0000256" key="4">
    <source>
        <dbReference type="ARBA" id="ARBA00022598"/>
    </source>
</evidence>
<proteinExistence type="inferred from homology"/>
<dbReference type="GO" id="GO:0005737">
    <property type="term" value="C:cytoplasm"/>
    <property type="evidence" value="ECO:0007669"/>
    <property type="project" value="UniProtKB-SubCell"/>
</dbReference>
<feature type="domain" description="Aminoacyl-transfer RNA synthetases class-II family profile" evidence="10">
    <location>
        <begin position="138"/>
        <end position="458"/>
    </location>
</feature>
<dbReference type="PROSITE" id="PS50862">
    <property type="entry name" value="AA_TRNA_LIGASE_II"/>
    <property type="match status" value="1"/>
</dbReference>
<keyword evidence="7 9" id="KW-0648">Protein biosynthesis</keyword>
<comment type="subunit">
    <text evidence="2 9">Homodimer.</text>
</comment>
<dbReference type="SUPFAM" id="SSF55681">
    <property type="entry name" value="Class II aaRS and biotin synthetases"/>
    <property type="match status" value="1"/>
</dbReference>
<sequence length="466" mass="53968">MEVTIKNIFQKSDSFYQKKIVVNGWIRNCRFQKKLIFIEINDGTFLENLQIVCKEEILQNLDLENLKEILQIGASLRIEGILKENQTIFQLFEVLAHNVILLGSSNSSYPIQPKKHSNAFLRTVTHLRARTKLFGAVFRIRSTAFLALHNFFYQKGFFHVSTPIITANDGEGAGELFQLTSLNLENLPKETSQLDYQKDFFGKKVFLTVTGQLEAEAMALALNKVYTFGPVFRAEKSNTPRHAAEFWMLESEMAFCDLKQNIKIVQEMLQTVIAKCLEENRKDIEFLDQTVRKGLVQELTNIFQEKEFLVIKYQEVVEILNKSGIEFENKIFYGSDLATEHEKFLTEQHFKKPVFVIDWPKEIKAFYMKNNSDQKTVAAMDLLVPRVGELIGGSQREENLLVLIEKMKQMNIPQKDLEWYLDLRRFGGCIHSGFGLGFERLLIFLTGLDNIRDVIAFPRTYHNLTF</sequence>
<dbReference type="NCBIfam" id="NF003037">
    <property type="entry name" value="PRK03932.1"/>
    <property type="match status" value="1"/>
</dbReference>